<dbReference type="VEuPathDB" id="FungiDB:BO70DRAFT_179410"/>
<organism evidence="2 3">
    <name type="scientific">Aspergillus heteromorphus CBS 117.55</name>
    <dbReference type="NCBI Taxonomy" id="1448321"/>
    <lineage>
        <taxon>Eukaryota</taxon>
        <taxon>Fungi</taxon>
        <taxon>Dikarya</taxon>
        <taxon>Ascomycota</taxon>
        <taxon>Pezizomycotina</taxon>
        <taxon>Eurotiomycetes</taxon>
        <taxon>Eurotiomycetidae</taxon>
        <taxon>Eurotiales</taxon>
        <taxon>Aspergillaceae</taxon>
        <taxon>Aspergillus</taxon>
        <taxon>Aspergillus subgen. Circumdati</taxon>
    </lineage>
</organism>
<accession>A0A317WPA3</accession>
<feature type="region of interest" description="Disordered" evidence="1">
    <location>
        <begin position="28"/>
        <end position="57"/>
    </location>
</feature>
<evidence type="ECO:0000313" key="2">
    <source>
        <dbReference type="EMBL" id="PWY88334.1"/>
    </source>
</evidence>
<dbReference type="AlphaFoldDB" id="A0A317WPA3"/>
<sequence length="153" mass="17301">MIIRVSSAHHHLHPQYRISYRHSCPAQPIKLPNRPDRVTAAPAFDRTGRGGLSGRLHHEPGMLDWMAGTGTAKPGEECLPFVSRPRFRPNMNEHTNQTRPDGWMVDRSLVMTMTYQRLSPKETKRVTPGLGSMTGWNVRGMVPSRVWPHGYGP</sequence>
<protein>
    <submittedName>
        <fullName evidence="2">Uncharacterized protein</fullName>
    </submittedName>
</protein>
<dbReference type="RefSeq" id="XP_025401870.1">
    <property type="nucleotide sequence ID" value="XM_025538429.1"/>
</dbReference>
<name>A0A317WPA3_9EURO</name>
<gene>
    <name evidence="2" type="ORF">BO70DRAFT_179410</name>
</gene>
<dbReference type="EMBL" id="MSFL01000005">
    <property type="protein sequence ID" value="PWY88334.1"/>
    <property type="molecule type" value="Genomic_DNA"/>
</dbReference>
<proteinExistence type="predicted"/>
<dbReference type="GeneID" id="37060666"/>
<dbReference type="Proteomes" id="UP000247233">
    <property type="component" value="Unassembled WGS sequence"/>
</dbReference>
<evidence type="ECO:0000313" key="3">
    <source>
        <dbReference type="Proteomes" id="UP000247233"/>
    </source>
</evidence>
<reference evidence="2 3" key="1">
    <citation type="submission" date="2016-12" db="EMBL/GenBank/DDBJ databases">
        <title>The genomes of Aspergillus section Nigri reveals drivers in fungal speciation.</title>
        <authorList>
            <consortium name="DOE Joint Genome Institute"/>
            <person name="Vesth T.C."/>
            <person name="Nybo J."/>
            <person name="Theobald S."/>
            <person name="Brandl J."/>
            <person name="Frisvad J.C."/>
            <person name="Nielsen K.F."/>
            <person name="Lyhne E.K."/>
            <person name="Kogle M.E."/>
            <person name="Kuo A."/>
            <person name="Riley R."/>
            <person name="Clum A."/>
            <person name="Nolan M."/>
            <person name="Lipzen A."/>
            <person name="Salamov A."/>
            <person name="Henrissat B."/>
            <person name="Wiebenga A."/>
            <person name="De Vries R.P."/>
            <person name="Grigoriev I.V."/>
            <person name="Mortensen U.H."/>
            <person name="Andersen M.R."/>
            <person name="Baker S.E."/>
        </authorList>
    </citation>
    <scope>NUCLEOTIDE SEQUENCE [LARGE SCALE GENOMIC DNA]</scope>
    <source>
        <strain evidence="2 3">CBS 117.55</strain>
    </source>
</reference>
<keyword evidence="3" id="KW-1185">Reference proteome</keyword>
<comment type="caution">
    <text evidence="2">The sequence shown here is derived from an EMBL/GenBank/DDBJ whole genome shotgun (WGS) entry which is preliminary data.</text>
</comment>
<evidence type="ECO:0000256" key="1">
    <source>
        <dbReference type="SAM" id="MobiDB-lite"/>
    </source>
</evidence>